<dbReference type="AlphaFoldDB" id="A0ABD0LQV4"/>
<proteinExistence type="predicted"/>
<protein>
    <submittedName>
        <fullName evidence="1">Uncharacterized protein</fullName>
    </submittedName>
</protein>
<evidence type="ECO:0000313" key="1">
    <source>
        <dbReference type="EMBL" id="KAK7501851.1"/>
    </source>
</evidence>
<evidence type="ECO:0000313" key="2">
    <source>
        <dbReference type="Proteomes" id="UP001519460"/>
    </source>
</evidence>
<feature type="non-terminal residue" evidence="1">
    <location>
        <position position="63"/>
    </location>
</feature>
<accession>A0ABD0LQV4</accession>
<feature type="non-terminal residue" evidence="1">
    <location>
        <position position="1"/>
    </location>
</feature>
<comment type="caution">
    <text evidence="1">The sequence shown here is derived from an EMBL/GenBank/DDBJ whole genome shotgun (WGS) entry which is preliminary data.</text>
</comment>
<name>A0ABD0LQV4_9CAEN</name>
<gene>
    <name evidence="1" type="ORF">BaRGS_00006937</name>
</gene>
<sequence length="63" mass="6904">TPMGVASAAKARDGANWMEAVSLPWINNTSTAWRLSRSCRPPQAKDRRLRCHDMCAGDDKSAS</sequence>
<keyword evidence="2" id="KW-1185">Reference proteome</keyword>
<organism evidence="1 2">
    <name type="scientific">Batillaria attramentaria</name>
    <dbReference type="NCBI Taxonomy" id="370345"/>
    <lineage>
        <taxon>Eukaryota</taxon>
        <taxon>Metazoa</taxon>
        <taxon>Spiralia</taxon>
        <taxon>Lophotrochozoa</taxon>
        <taxon>Mollusca</taxon>
        <taxon>Gastropoda</taxon>
        <taxon>Caenogastropoda</taxon>
        <taxon>Sorbeoconcha</taxon>
        <taxon>Cerithioidea</taxon>
        <taxon>Batillariidae</taxon>
        <taxon>Batillaria</taxon>
    </lineage>
</organism>
<dbReference type="EMBL" id="JACVVK020000029">
    <property type="protein sequence ID" value="KAK7501851.1"/>
    <property type="molecule type" value="Genomic_DNA"/>
</dbReference>
<reference evidence="1 2" key="1">
    <citation type="journal article" date="2023" name="Sci. Data">
        <title>Genome assembly of the Korean intertidal mud-creeper Batillaria attramentaria.</title>
        <authorList>
            <person name="Patra A.K."/>
            <person name="Ho P.T."/>
            <person name="Jun S."/>
            <person name="Lee S.J."/>
            <person name="Kim Y."/>
            <person name="Won Y.J."/>
        </authorList>
    </citation>
    <scope>NUCLEOTIDE SEQUENCE [LARGE SCALE GENOMIC DNA]</scope>
    <source>
        <strain evidence="1">Wonlab-2016</strain>
    </source>
</reference>
<dbReference type="Proteomes" id="UP001519460">
    <property type="component" value="Unassembled WGS sequence"/>
</dbReference>